<dbReference type="Proteomes" id="UP000019591">
    <property type="component" value="Plasmid EAL2_808p"/>
</dbReference>
<geneLocation type="plasmid" evidence="1 2">
    <name>EAL2_808p</name>
</geneLocation>
<dbReference type="AlphaFoldDB" id="W8U9S0"/>
<dbReference type="RefSeq" id="WP_025436510.1">
    <property type="nucleotide sequence ID" value="NZ_CP007453.1"/>
</dbReference>
<evidence type="ECO:0000313" key="2">
    <source>
        <dbReference type="Proteomes" id="UP000019591"/>
    </source>
</evidence>
<reference evidence="1 2" key="1">
    <citation type="journal article" date="2014" name="Genome Announc.">
        <title>Complete Genome Sequence of Amino Acid-Utilizing Eubacterium acidaminophilum al-2 (DSM 3953).</title>
        <authorList>
            <person name="Poehlein A."/>
            <person name="Andreesen J.R."/>
            <person name="Daniel R."/>
        </authorList>
    </citation>
    <scope>NUCLEOTIDE SEQUENCE [LARGE SCALE GENOMIC DNA]</scope>
    <source>
        <strain evidence="1 2">DSM 3953</strain>
        <plasmid evidence="2">Plasmid EAL2_808p</plasmid>
    </source>
</reference>
<sequence>MTRLTRKLPGKEGHEGYVVEKEKIINTPEGYSGEAVEKLARFENFYDELVASQEEISRELEMLRNEGKEKSVRFRELFGKKLMNNNTLIMLKYYKI</sequence>
<dbReference type="EMBL" id="CP007453">
    <property type="protein sequence ID" value="AHM57596.1"/>
    <property type="molecule type" value="Genomic_DNA"/>
</dbReference>
<gene>
    <name evidence="1" type="ORF">EAL2_808p00900</name>
</gene>
<proteinExistence type="predicted"/>
<dbReference type="eggNOG" id="ENOG5033NZ6">
    <property type="taxonomic scope" value="Bacteria"/>
</dbReference>
<protein>
    <submittedName>
        <fullName evidence="1">Uncharacterized protein</fullName>
    </submittedName>
</protein>
<organism evidence="1 2">
    <name type="scientific">Peptoclostridium acidaminophilum DSM 3953</name>
    <dbReference type="NCBI Taxonomy" id="1286171"/>
    <lineage>
        <taxon>Bacteria</taxon>
        <taxon>Bacillati</taxon>
        <taxon>Bacillota</taxon>
        <taxon>Clostridia</taxon>
        <taxon>Peptostreptococcales</taxon>
        <taxon>Peptoclostridiaceae</taxon>
        <taxon>Peptoclostridium</taxon>
    </lineage>
</organism>
<accession>W8U9S0</accession>
<keyword evidence="2" id="KW-1185">Reference proteome</keyword>
<evidence type="ECO:0000313" key="1">
    <source>
        <dbReference type="EMBL" id="AHM57596.1"/>
    </source>
</evidence>
<dbReference type="OrthoDB" id="1859753at2"/>
<name>W8U9S0_PEPAC</name>
<dbReference type="HOGENOM" id="CLU_2381401_0_0_9"/>
<keyword evidence="1" id="KW-0614">Plasmid</keyword>
<dbReference type="PATRIC" id="fig|1286171.3.peg.2268"/>
<dbReference type="KEGG" id="eac:EAL2_808p00900"/>